<keyword evidence="16" id="KW-0325">Glycoprotein</keyword>
<dbReference type="InterPro" id="IPR026050">
    <property type="entry name" value="C1GALT1/C1GALT1_chp1"/>
</dbReference>
<proteinExistence type="inferred from homology"/>
<keyword evidence="17" id="KW-0464">Manganese</keyword>
<evidence type="ECO:0000256" key="16">
    <source>
        <dbReference type="ARBA" id="ARBA00023180"/>
    </source>
</evidence>
<feature type="domain" description="Fringe-like glycosyltransferase" evidence="24">
    <location>
        <begin position="92"/>
        <end position="266"/>
    </location>
</feature>
<keyword evidence="8" id="KW-0808">Transferase</keyword>
<keyword evidence="7" id="KW-0328">Glycosyltransferase</keyword>
<evidence type="ECO:0000256" key="4">
    <source>
        <dbReference type="ARBA" id="ARBA00006462"/>
    </source>
</evidence>
<evidence type="ECO:0000256" key="15">
    <source>
        <dbReference type="ARBA" id="ARBA00023157"/>
    </source>
</evidence>
<dbReference type="GO" id="GO:0030145">
    <property type="term" value="F:manganese ion binding"/>
    <property type="evidence" value="ECO:0007669"/>
    <property type="project" value="UniProtKB-ARBA"/>
</dbReference>
<evidence type="ECO:0000256" key="13">
    <source>
        <dbReference type="ARBA" id="ARBA00022989"/>
    </source>
</evidence>
<keyword evidence="13 23" id="KW-1133">Transmembrane helix</keyword>
<evidence type="ECO:0000256" key="23">
    <source>
        <dbReference type="SAM" id="Phobius"/>
    </source>
</evidence>
<dbReference type="EMBL" id="JAPXFL010000009">
    <property type="protein sequence ID" value="KAK9501663.1"/>
    <property type="molecule type" value="Genomic_DNA"/>
</dbReference>
<evidence type="ECO:0000256" key="18">
    <source>
        <dbReference type="ARBA" id="ARBA00040898"/>
    </source>
</evidence>
<dbReference type="Gene3D" id="3.90.550.50">
    <property type="match status" value="1"/>
</dbReference>
<comment type="subcellular location">
    <subcellularLocation>
        <location evidence="2">Membrane</location>
        <topology evidence="2">Single-pass type II membrane protein</topology>
    </subcellularLocation>
</comment>
<comment type="function">
    <text evidence="22">Glycosyltransferase that generates the core 1 O-glycan Gal-beta1-3GalNAc-alpha1-Ser/Thr (T antigen), which is a precursor for many extended O-glycans in glycoproteins.</text>
</comment>
<comment type="pathway">
    <text evidence="3">Protein modification; protein glycosylation.</text>
</comment>
<evidence type="ECO:0000256" key="3">
    <source>
        <dbReference type="ARBA" id="ARBA00004922"/>
    </source>
</evidence>
<evidence type="ECO:0000256" key="17">
    <source>
        <dbReference type="ARBA" id="ARBA00023211"/>
    </source>
</evidence>
<evidence type="ECO:0000256" key="21">
    <source>
        <dbReference type="ARBA" id="ARBA00043065"/>
    </source>
</evidence>
<reference evidence="25 26" key="1">
    <citation type="submission" date="2022-12" db="EMBL/GenBank/DDBJ databases">
        <title>Chromosome-level genome assembly of true bugs.</title>
        <authorList>
            <person name="Ma L."/>
            <person name="Li H."/>
        </authorList>
    </citation>
    <scope>NUCLEOTIDE SEQUENCE [LARGE SCALE GENOMIC DNA]</scope>
    <source>
        <strain evidence="25">Lab_2022b</strain>
    </source>
</reference>
<evidence type="ECO:0000256" key="22">
    <source>
        <dbReference type="ARBA" id="ARBA00059245"/>
    </source>
</evidence>
<evidence type="ECO:0000313" key="26">
    <source>
        <dbReference type="Proteomes" id="UP001461498"/>
    </source>
</evidence>
<evidence type="ECO:0000256" key="19">
    <source>
        <dbReference type="ARBA" id="ARBA00041226"/>
    </source>
</evidence>
<evidence type="ECO:0000256" key="8">
    <source>
        <dbReference type="ARBA" id="ARBA00022679"/>
    </source>
</evidence>
<keyword evidence="15" id="KW-1015">Disulfide bond</keyword>
<dbReference type="EC" id="2.4.1.122" evidence="6"/>
<dbReference type="PANTHER" id="PTHR23033">
    <property type="entry name" value="BETA1,3-GALACTOSYLTRANSFERASE"/>
    <property type="match status" value="1"/>
</dbReference>
<evidence type="ECO:0000256" key="14">
    <source>
        <dbReference type="ARBA" id="ARBA00023136"/>
    </source>
</evidence>
<feature type="transmembrane region" description="Helical" evidence="23">
    <location>
        <begin position="20"/>
        <end position="40"/>
    </location>
</feature>
<gene>
    <name evidence="25" type="ORF">O3M35_012347</name>
</gene>
<dbReference type="InterPro" id="IPR003378">
    <property type="entry name" value="Fringe-like_glycosylTrfase"/>
</dbReference>
<keyword evidence="10" id="KW-0479">Metal-binding</keyword>
<evidence type="ECO:0000256" key="20">
    <source>
        <dbReference type="ARBA" id="ARBA00042009"/>
    </source>
</evidence>
<evidence type="ECO:0000256" key="5">
    <source>
        <dbReference type="ARBA" id="ARBA00011748"/>
    </source>
</evidence>
<keyword evidence="11" id="KW-0547">Nucleotide-binding</keyword>
<evidence type="ECO:0000256" key="10">
    <source>
        <dbReference type="ARBA" id="ARBA00022723"/>
    </source>
</evidence>
<dbReference type="Pfam" id="PF02434">
    <property type="entry name" value="Fringe"/>
    <property type="match status" value="1"/>
</dbReference>
<comment type="cofactor">
    <cofactor evidence="1">
        <name>Mn(2+)</name>
        <dbReference type="ChEBI" id="CHEBI:29035"/>
    </cofactor>
</comment>
<comment type="similarity">
    <text evidence="4">Belongs to the glycosyltransferase 31 family. Beta3-Gal-T subfamily.</text>
</comment>
<evidence type="ECO:0000313" key="25">
    <source>
        <dbReference type="EMBL" id="KAK9501663.1"/>
    </source>
</evidence>
<evidence type="ECO:0000256" key="9">
    <source>
        <dbReference type="ARBA" id="ARBA00022692"/>
    </source>
</evidence>
<evidence type="ECO:0000256" key="6">
    <source>
        <dbReference type="ARBA" id="ARBA00012557"/>
    </source>
</evidence>
<protein>
    <recommendedName>
        <fullName evidence="18">Glycoprotein-N-acetylgalactosamine 3-beta-galactosyltransferase 1</fullName>
        <ecNumber evidence="6">2.4.1.122</ecNumber>
    </recommendedName>
    <alternativeName>
        <fullName evidence="20">Core 1 O-glycan T-synthase</fullName>
    </alternativeName>
    <alternativeName>
        <fullName evidence="21">Core 1 UDP-galactose:N-acetylgalactosamine-alpha-R beta 1,3-galactosyltransferase 1</fullName>
    </alternativeName>
    <alternativeName>
        <fullName evidence="19">Core 1 beta1,3-galactosyltransferase 1</fullName>
    </alternativeName>
</protein>
<comment type="caution">
    <text evidence="25">The sequence shown here is derived from an EMBL/GenBank/DDBJ whole genome shotgun (WGS) entry which is preliminary data.</text>
</comment>
<evidence type="ECO:0000259" key="24">
    <source>
        <dbReference type="Pfam" id="PF02434"/>
    </source>
</evidence>
<dbReference type="FunFam" id="3.90.550.50:FF:000017">
    <property type="entry name" value="Glycoprotein-N-acetylgalactosamine 3-beta-galactosyltransferase 1"/>
    <property type="match status" value="1"/>
</dbReference>
<sequence length="357" mass="41396">MFFASFTARVKDVFKTSFLFTLLIGIISGYALGFIIFYNLTSDLKLKKVLLNKDYNFKEDLNIIDDNHVPSYASIKETEVKDDQNVRLLCWIMTQPRNHATKAVHVKATWGKRCNILLFMSSKEDDSLPAIKLPVWEGRDYLWSKTKNAFKYVYKHYFDKADWFLKADDDTYVIVENLRYLLADQNTTEPVYLGWRFRNHENQGLTGVRQAKQGFMSGGAGYVLGKNALEKFIKEALPNSEKCEQGDIGDEDIEIGKCLENVGIKAKTTRDSYGRERFFPLIPDSLLVPGFEIPLWYISFAYYKPRQGDDCCSDAAITFHYVSPEMMYVIEQFIYKIKPHGIYRQIKEISKNMSLYT</sequence>
<dbReference type="GO" id="GO:0016020">
    <property type="term" value="C:membrane"/>
    <property type="evidence" value="ECO:0007669"/>
    <property type="project" value="UniProtKB-SubCell"/>
</dbReference>
<evidence type="ECO:0000256" key="11">
    <source>
        <dbReference type="ARBA" id="ARBA00022741"/>
    </source>
</evidence>
<comment type="subunit">
    <text evidence="5">Homodimer; disulfide-linked.</text>
</comment>
<dbReference type="Proteomes" id="UP001461498">
    <property type="component" value="Unassembled WGS sequence"/>
</dbReference>
<dbReference type="PANTHER" id="PTHR23033:SF14">
    <property type="entry name" value="GLYCOPROTEIN-N-ACETYLGALACTOSAMINE 3-BETA-GALACTOSYLTRANSFERASE 1-RELATED"/>
    <property type="match status" value="1"/>
</dbReference>
<keyword evidence="12" id="KW-0735">Signal-anchor</keyword>
<evidence type="ECO:0000256" key="2">
    <source>
        <dbReference type="ARBA" id="ARBA00004606"/>
    </source>
</evidence>
<evidence type="ECO:0000256" key="1">
    <source>
        <dbReference type="ARBA" id="ARBA00001936"/>
    </source>
</evidence>
<name>A0AAW1CXS9_9HEMI</name>
<evidence type="ECO:0000256" key="7">
    <source>
        <dbReference type="ARBA" id="ARBA00022676"/>
    </source>
</evidence>
<keyword evidence="9 23" id="KW-0812">Transmembrane</keyword>
<evidence type="ECO:0000256" key="12">
    <source>
        <dbReference type="ARBA" id="ARBA00022968"/>
    </source>
</evidence>
<keyword evidence="14 23" id="KW-0472">Membrane</keyword>
<dbReference type="GO" id="GO:0000166">
    <property type="term" value="F:nucleotide binding"/>
    <property type="evidence" value="ECO:0007669"/>
    <property type="project" value="UniProtKB-KW"/>
</dbReference>
<organism evidence="25 26">
    <name type="scientific">Rhynocoris fuscipes</name>
    <dbReference type="NCBI Taxonomy" id="488301"/>
    <lineage>
        <taxon>Eukaryota</taxon>
        <taxon>Metazoa</taxon>
        <taxon>Ecdysozoa</taxon>
        <taxon>Arthropoda</taxon>
        <taxon>Hexapoda</taxon>
        <taxon>Insecta</taxon>
        <taxon>Pterygota</taxon>
        <taxon>Neoptera</taxon>
        <taxon>Paraneoptera</taxon>
        <taxon>Hemiptera</taxon>
        <taxon>Heteroptera</taxon>
        <taxon>Panheteroptera</taxon>
        <taxon>Cimicomorpha</taxon>
        <taxon>Reduviidae</taxon>
        <taxon>Harpactorinae</taxon>
        <taxon>Harpactorini</taxon>
        <taxon>Rhynocoris</taxon>
    </lineage>
</organism>
<dbReference type="AlphaFoldDB" id="A0AAW1CXS9"/>
<dbReference type="GO" id="GO:0016263">
    <property type="term" value="F:glycoprotein-N-acetylgalactosamine 3-beta-galactosyltransferase activity"/>
    <property type="evidence" value="ECO:0007669"/>
    <property type="project" value="UniProtKB-EC"/>
</dbReference>
<keyword evidence="26" id="KW-1185">Reference proteome</keyword>
<accession>A0AAW1CXS9</accession>